<dbReference type="PANTHER" id="PTHR35789:SF1">
    <property type="entry name" value="SPORE GERMINATION PROTEIN B3"/>
    <property type="match status" value="1"/>
</dbReference>
<dbReference type="GO" id="GO:0009847">
    <property type="term" value="P:spore germination"/>
    <property type="evidence" value="ECO:0007669"/>
    <property type="project" value="InterPro"/>
</dbReference>
<evidence type="ECO:0000256" key="4">
    <source>
        <dbReference type="ARBA" id="ARBA00022729"/>
    </source>
</evidence>
<dbReference type="PROSITE" id="PS51257">
    <property type="entry name" value="PROKAR_LIPOPROTEIN"/>
    <property type="match status" value="1"/>
</dbReference>
<evidence type="ECO:0000256" key="5">
    <source>
        <dbReference type="ARBA" id="ARBA00023136"/>
    </source>
</evidence>
<evidence type="ECO:0000259" key="8">
    <source>
        <dbReference type="Pfam" id="PF05504"/>
    </source>
</evidence>
<dbReference type="PANTHER" id="PTHR35789">
    <property type="entry name" value="SPORE GERMINATION PROTEIN B3"/>
    <property type="match status" value="1"/>
</dbReference>
<protein>
    <submittedName>
        <fullName evidence="10">Uncharacterized protein</fullName>
    </submittedName>
</protein>
<keyword evidence="6" id="KW-0564">Palmitate</keyword>
<comment type="caution">
    <text evidence="10">The sequence shown here is derived from an EMBL/GenBank/DDBJ whole genome shotgun (WGS) entry which is preliminary data.</text>
</comment>
<evidence type="ECO:0000256" key="1">
    <source>
        <dbReference type="ARBA" id="ARBA00004635"/>
    </source>
</evidence>
<dbReference type="InterPro" id="IPR057336">
    <property type="entry name" value="GerAC_N"/>
</dbReference>
<keyword evidence="5" id="KW-0472">Membrane</keyword>
<accession>A0A267MK34</accession>
<name>A0A267MK34_9FIRM</name>
<dbReference type="InterPro" id="IPR008844">
    <property type="entry name" value="Spore_GerAC-like"/>
</dbReference>
<evidence type="ECO:0000259" key="9">
    <source>
        <dbReference type="Pfam" id="PF25198"/>
    </source>
</evidence>
<evidence type="ECO:0000313" key="11">
    <source>
        <dbReference type="Proteomes" id="UP000216024"/>
    </source>
</evidence>
<gene>
    <name evidence="10" type="ORF">CCE28_08220</name>
</gene>
<comment type="subcellular location">
    <subcellularLocation>
        <location evidence="1">Membrane</location>
        <topology evidence="1">Lipid-anchor</topology>
    </subcellularLocation>
</comment>
<comment type="similarity">
    <text evidence="2">Belongs to the GerABKC lipoprotein family.</text>
</comment>
<proteinExistence type="inferred from homology"/>
<feature type="domain" description="Spore germination GerAC-like C-terminal" evidence="8">
    <location>
        <begin position="218"/>
        <end position="379"/>
    </location>
</feature>
<dbReference type="Pfam" id="PF05504">
    <property type="entry name" value="Spore_GerAC"/>
    <property type="match status" value="1"/>
</dbReference>
<evidence type="ECO:0000256" key="7">
    <source>
        <dbReference type="ARBA" id="ARBA00023288"/>
    </source>
</evidence>
<keyword evidence="3" id="KW-0309">Germination</keyword>
<keyword evidence="4" id="KW-0732">Signal</keyword>
<keyword evidence="7" id="KW-0449">Lipoprotein</keyword>
<sequence length="391" mass="44608">MKKIGIILIICLLMTGCWDKTELKEVGIVTAMGVDLEDDGQITMSVLMVIPLGSEVQQSTTWYGKSKGKTLMDASKNIRKHTSKKPEWYHSKLVLIGEKLARKDMYKVLDYLSRNQQIRYSNNIIVCEGRADEALSAPADLETSLASEIGGLIENTSDYTKAYVEKLKDFLQSMDSETVGSVCGRLRYSQDREITFSSNRETIMKLNDEKDYKYIALEGTSVFKGMKLAGFLNDLETSGFLFITGKAKGGGIPVKVEEDQYVFLDHSKPDSKIEINMEDNKIQANIKVELDTLIVETTEELRLKDKKFIKEIEEMAAKEVRERMEASMKKAKELNSDIFGISEQIHKTYPKVWKEIKDDWDKIFKEIPIEYEVKVKIKGFNLIGDRIKQVK</sequence>
<evidence type="ECO:0000313" key="10">
    <source>
        <dbReference type="EMBL" id="PAB59929.1"/>
    </source>
</evidence>
<dbReference type="InterPro" id="IPR046953">
    <property type="entry name" value="Spore_GerAC-like_C"/>
</dbReference>
<dbReference type="Gene3D" id="3.30.300.210">
    <property type="entry name" value="Nutrient germinant receptor protein C, domain 3"/>
    <property type="match status" value="1"/>
</dbReference>
<evidence type="ECO:0000256" key="6">
    <source>
        <dbReference type="ARBA" id="ARBA00023139"/>
    </source>
</evidence>
<dbReference type="Proteomes" id="UP000216024">
    <property type="component" value="Unassembled WGS sequence"/>
</dbReference>
<dbReference type="InterPro" id="IPR038501">
    <property type="entry name" value="Spore_GerAC_C_sf"/>
</dbReference>
<dbReference type="GO" id="GO:0016020">
    <property type="term" value="C:membrane"/>
    <property type="evidence" value="ECO:0007669"/>
    <property type="project" value="UniProtKB-SubCell"/>
</dbReference>
<evidence type="ECO:0000256" key="3">
    <source>
        <dbReference type="ARBA" id="ARBA00022544"/>
    </source>
</evidence>
<feature type="domain" description="Spore germination protein N-terminal" evidence="9">
    <location>
        <begin position="19"/>
        <end position="178"/>
    </location>
</feature>
<dbReference type="NCBIfam" id="TIGR02887">
    <property type="entry name" value="spore_ger_x_C"/>
    <property type="match status" value="1"/>
</dbReference>
<evidence type="ECO:0000256" key="2">
    <source>
        <dbReference type="ARBA" id="ARBA00007886"/>
    </source>
</evidence>
<reference evidence="10 11" key="1">
    <citation type="submission" date="2017-06" db="EMBL/GenBank/DDBJ databases">
        <title>Draft genome sequence of anaerobic fermentative bacterium Anaeromicrobium sediminis DY2726D isolated from West Pacific Ocean sediments.</title>
        <authorList>
            <person name="Zeng X."/>
        </authorList>
    </citation>
    <scope>NUCLEOTIDE SEQUENCE [LARGE SCALE GENOMIC DNA]</scope>
    <source>
        <strain evidence="10 11">DY2726D</strain>
    </source>
</reference>
<dbReference type="Pfam" id="PF25198">
    <property type="entry name" value="Spore_GerAC_N"/>
    <property type="match status" value="1"/>
</dbReference>
<keyword evidence="11" id="KW-1185">Reference proteome</keyword>
<dbReference type="AlphaFoldDB" id="A0A267MK34"/>
<dbReference type="EMBL" id="NIBG01000005">
    <property type="protein sequence ID" value="PAB59929.1"/>
    <property type="molecule type" value="Genomic_DNA"/>
</dbReference>
<organism evidence="10 11">
    <name type="scientific">Anaeromicrobium sediminis</name>
    <dbReference type="NCBI Taxonomy" id="1478221"/>
    <lineage>
        <taxon>Bacteria</taxon>
        <taxon>Bacillati</taxon>
        <taxon>Bacillota</taxon>
        <taxon>Clostridia</taxon>
        <taxon>Peptostreptococcales</taxon>
        <taxon>Thermotaleaceae</taxon>
        <taxon>Anaeromicrobium</taxon>
    </lineage>
</organism>